<sequence length="100" mass="11365">MLDSKARQELRARAHHLKPIIMVGAQGVTPSLLAELDRALFDHELLKVRLPALDKEERDDYIAKLVDGSRAEAIGRVGRILMLYRPRPKNEIFIPLQVNS</sequence>
<evidence type="ECO:0000256" key="1">
    <source>
        <dbReference type="ARBA" id="ARBA00022884"/>
    </source>
</evidence>
<dbReference type="Gene3D" id="3.30.110.60">
    <property type="entry name" value="YhbY-like"/>
    <property type="match status" value="1"/>
</dbReference>
<dbReference type="NCBIfam" id="TIGR00253">
    <property type="entry name" value="RNA_bind_YhbY"/>
    <property type="match status" value="1"/>
</dbReference>
<feature type="domain" description="CRM" evidence="3">
    <location>
        <begin position="1"/>
        <end position="96"/>
    </location>
</feature>
<dbReference type="PROSITE" id="PS51295">
    <property type="entry name" value="CRM"/>
    <property type="match status" value="1"/>
</dbReference>
<dbReference type="InterPro" id="IPR001890">
    <property type="entry name" value="RNA-binding_CRM"/>
</dbReference>
<protein>
    <submittedName>
        <fullName evidence="4">Ribosome assembly RNA-binding protein YhbY</fullName>
    </submittedName>
</protein>
<dbReference type="InterPro" id="IPR017924">
    <property type="entry name" value="RNA-binding_YhbY"/>
</dbReference>
<reference evidence="4" key="1">
    <citation type="journal article" date="2021" name="ISME J.">
        <title>Genomic evolution of the class Acidithiobacillia: deep-branching Proteobacteria living in extreme acidic conditions.</title>
        <authorList>
            <person name="Moya-Beltran A."/>
            <person name="Beard S."/>
            <person name="Rojas-Villalobos C."/>
            <person name="Issotta F."/>
            <person name="Gallardo Y."/>
            <person name="Ulloa R."/>
            <person name="Giaveno A."/>
            <person name="Degli Esposti M."/>
            <person name="Johnson D.B."/>
            <person name="Quatrini R."/>
        </authorList>
    </citation>
    <scope>NUCLEOTIDE SEQUENCE</scope>
    <source>
        <strain evidence="4">VAN18-1</strain>
    </source>
</reference>
<keyword evidence="1 2" id="KW-0694">RNA-binding</keyword>
<dbReference type="RefSeq" id="WP_215871331.1">
    <property type="nucleotide sequence ID" value="NZ_JAAXYO010000012.1"/>
</dbReference>
<name>A0AAE3CIJ6_9PROT</name>
<evidence type="ECO:0000259" key="3">
    <source>
        <dbReference type="PROSITE" id="PS51295"/>
    </source>
</evidence>
<dbReference type="PANTHER" id="PTHR40065">
    <property type="entry name" value="RNA-BINDING PROTEIN YHBY"/>
    <property type="match status" value="1"/>
</dbReference>
<accession>A0AAE3CIJ6</accession>
<dbReference type="SUPFAM" id="SSF75471">
    <property type="entry name" value="YhbY-like"/>
    <property type="match status" value="1"/>
</dbReference>
<dbReference type="AlphaFoldDB" id="A0AAE3CIJ6"/>
<dbReference type="PANTHER" id="PTHR40065:SF3">
    <property type="entry name" value="RNA-BINDING PROTEIN YHBY"/>
    <property type="match status" value="1"/>
</dbReference>
<evidence type="ECO:0000256" key="2">
    <source>
        <dbReference type="PROSITE-ProRule" id="PRU00626"/>
    </source>
</evidence>
<evidence type="ECO:0000313" key="5">
    <source>
        <dbReference type="Proteomes" id="UP001197378"/>
    </source>
</evidence>
<gene>
    <name evidence="4" type="primary">yhbY</name>
    <name evidence="4" type="ORF">HFQ13_00575</name>
</gene>
<dbReference type="GO" id="GO:0003723">
    <property type="term" value="F:RNA binding"/>
    <property type="evidence" value="ECO:0007669"/>
    <property type="project" value="UniProtKB-UniRule"/>
</dbReference>
<dbReference type="SMART" id="SM01103">
    <property type="entry name" value="CRS1_YhbY"/>
    <property type="match status" value="1"/>
</dbReference>
<organism evidence="4 5">
    <name type="scientific">Igneacidithiobacillus copahuensis</name>
    <dbReference type="NCBI Taxonomy" id="2724909"/>
    <lineage>
        <taxon>Bacteria</taxon>
        <taxon>Pseudomonadati</taxon>
        <taxon>Pseudomonadota</taxon>
        <taxon>Acidithiobacillia</taxon>
        <taxon>Acidithiobacillales</taxon>
        <taxon>Acidithiobacillaceae</taxon>
        <taxon>Igneacidithiobacillus</taxon>
    </lineage>
</organism>
<dbReference type="EMBL" id="JAAXYO010000012">
    <property type="protein sequence ID" value="MBU2786724.1"/>
    <property type="molecule type" value="Genomic_DNA"/>
</dbReference>
<evidence type="ECO:0000313" key="4">
    <source>
        <dbReference type="EMBL" id="MBU2786724.1"/>
    </source>
</evidence>
<keyword evidence="5" id="KW-1185">Reference proteome</keyword>
<dbReference type="InterPro" id="IPR035920">
    <property type="entry name" value="YhbY-like_sf"/>
</dbReference>
<proteinExistence type="predicted"/>
<dbReference type="Proteomes" id="UP001197378">
    <property type="component" value="Unassembled WGS sequence"/>
</dbReference>
<dbReference type="Pfam" id="PF01985">
    <property type="entry name" value="CRS1_YhbY"/>
    <property type="match status" value="1"/>
</dbReference>
<dbReference type="InterPro" id="IPR051925">
    <property type="entry name" value="RNA-binding_domain"/>
</dbReference>
<comment type="caution">
    <text evidence="4">The sequence shown here is derived from an EMBL/GenBank/DDBJ whole genome shotgun (WGS) entry which is preliminary data.</text>
</comment>